<dbReference type="Pfam" id="PF00046">
    <property type="entry name" value="Homeodomain"/>
    <property type="match status" value="1"/>
</dbReference>
<dbReference type="InterPro" id="IPR020479">
    <property type="entry name" value="HD_metazoa"/>
</dbReference>
<evidence type="ECO:0000313" key="12">
    <source>
        <dbReference type="RefSeq" id="XP_052757062.1"/>
    </source>
</evidence>
<dbReference type="PRINTS" id="PR00026">
    <property type="entry name" value="ENGRAILED"/>
</dbReference>
<evidence type="ECO:0000256" key="4">
    <source>
        <dbReference type="ARBA" id="ARBA00023155"/>
    </source>
</evidence>
<keyword evidence="11" id="KW-1185">Reference proteome</keyword>
<feature type="compositionally biased region" description="Polar residues" evidence="9">
    <location>
        <begin position="27"/>
        <end position="36"/>
    </location>
</feature>
<comment type="subcellular location">
    <subcellularLocation>
        <location evidence="1 6 7">Nucleus</location>
    </subcellularLocation>
</comment>
<evidence type="ECO:0000256" key="2">
    <source>
        <dbReference type="ARBA" id="ARBA00022473"/>
    </source>
</evidence>
<dbReference type="RefSeq" id="XP_052757062.1">
    <property type="nucleotide sequence ID" value="XM_052901102.1"/>
</dbReference>
<dbReference type="GeneID" id="113516321"/>
<keyword evidence="5 6" id="KW-0539">Nucleus</keyword>
<dbReference type="InterPro" id="IPR019737">
    <property type="entry name" value="Homeobox-engrailed_CS"/>
</dbReference>
<organism evidence="11 12">
    <name type="scientific">Galleria mellonella</name>
    <name type="common">Greater wax moth</name>
    <dbReference type="NCBI Taxonomy" id="7137"/>
    <lineage>
        <taxon>Eukaryota</taxon>
        <taxon>Metazoa</taxon>
        <taxon>Ecdysozoa</taxon>
        <taxon>Arthropoda</taxon>
        <taxon>Hexapoda</taxon>
        <taxon>Insecta</taxon>
        <taxon>Pterygota</taxon>
        <taxon>Neoptera</taxon>
        <taxon>Endopterygota</taxon>
        <taxon>Lepidoptera</taxon>
        <taxon>Glossata</taxon>
        <taxon>Ditrysia</taxon>
        <taxon>Pyraloidea</taxon>
        <taxon>Pyralidae</taxon>
        <taxon>Galleriinae</taxon>
        <taxon>Galleria</taxon>
    </lineage>
</organism>
<evidence type="ECO:0000256" key="7">
    <source>
        <dbReference type="RuleBase" id="RU000682"/>
    </source>
</evidence>
<evidence type="ECO:0000256" key="3">
    <source>
        <dbReference type="ARBA" id="ARBA00023125"/>
    </source>
</evidence>
<dbReference type="CDD" id="cd00086">
    <property type="entry name" value="homeodomain"/>
    <property type="match status" value="1"/>
</dbReference>
<comment type="similarity">
    <text evidence="8">Belongs to the Engrailed homeobox family.</text>
</comment>
<feature type="domain" description="Homeobox" evidence="10">
    <location>
        <begin position="414"/>
        <end position="474"/>
    </location>
</feature>
<dbReference type="PROSITE" id="PS00033">
    <property type="entry name" value="ENGRAILED"/>
    <property type="match status" value="1"/>
</dbReference>
<dbReference type="Pfam" id="PF10525">
    <property type="entry name" value="Engrail_1_C_sig"/>
    <property type="match status" value="1"/>
</dbReference>
<evidence type="ECO:0000256" key="8">
    <source>
        <dbReference type="RuleBase" id="RU510713"/>
    </source>
</evidence>
<accession>A0ABM3N0D7</accession>
<feature type="compositionally biased region" description="Basic residues" evidence="9">
    <location>
        <begin position="396"/>
        <end position="405"/>
    </location>
</feature>
<feature type="region of interest" description="Disordered" evidence="9">
    <location>
        <begin position="380"/>
        <end position="424"/>
    </location>
</feature>
<dbReference type="Gene3D" id="1.10.10.60">
    <property type="entry name" value="Homeodomain-like"/>
    <property type="match status" value="1"/>
</dbReference>
<dbReference type="PANTHER" id="PTHR24341:SF6">
    <property type="entry name" value="HOMEOBOX PROTEIN INVECTED"/>
    <property type="match status" value="1"/>
</dbReference>
<dbReference type="PRINTS" id="PR00024">
    <property type="entry name" value="HOMEOBOX"/>
</dbReference>
<keyword evidence="3 6" id="KW-0238">DNA-binding</keyword>
<dbReference type="PROSITE" id="PS50071">
    <property type="entry name" value="HOMEOBOX_2"/>
    <property type="match status" value="1"/>
</dbReference>
<feature type="compositionally biased region" description="Basic and acidic residues" evidence="9">
    <location>
        <begin position="324"/>
        <end position="337"/>
    </location>
</feature>
<evidence type="ECO:0000256" key="6">
    <source>
        <dbReference type="PROSITE-ProRule" id="PRU00108"/>
    </source>
</evidence>
<dbReference type="InterPro" id="IPR000047">
    <property type="entry name" value="HTH_motif"/>
</dbReference>
<dbReference type="InterPro" id="IPR050720">
    <property type="entry name" value="Engrailed_Homeobox_TFs"/>
</dbReference>
<dbReference type="SUPFAM" id="SSF46689">
    <property type="entry name" value="Homeodomain-like"/>
    <property type="match status" value="1"/>
</dbReference>
<sequence length="518" mass="58513">MAAVSTTVHLQDSRIKVQDQSDDEPYSPNTRDTTSPEYHDEEKQEERSIHTSSFSIHNVLKKERDSNSPENVFSTEKLLQNTPNFDDTIESSRNSESVSPQLDDDENQTNESRAEISVDDNSCCSDDTVLSVGNEAPVSNFDQTEKSQDTTQSLTSFKHIQTHLNAISQLSQNLNMNQPLLLRPSPITPNPLMFLNQPLLFQNPLINQVDMKSGIRMPIPQNNMSVNYGLNFGVRKNGNQTQELRSTRTDENRRLNYMSPKSPENESARDFINQSCLKFSIDNILKADFGRRITDPLNKRKNLKTRQYETKPVPVKEVVPPKPDVLEARVPEVKPTEKGGAIDLSKVEDGSSNQGSGSGSTSGDGPMVWPAWVYCTRYSDRPSSGRSKYGTGSRLPRPRTRRPKKPPGETGGATDEKRPRTAFSGPQLARLKHEFAENRYLTERRRQSLAAELGLAEAQIKIWFQNKRAKIKKASGQRNPLALQLMAQGLYNHSTVPLTREEEELEMKAREREQQNRC</sequence>
<dbReference type="SMART" id="SM00389">
    <property type="entry name" value="HOX"/>
    <property type="match status" value="1"/>
</dbReference>
<evidence type="ECO:0000256" key="9">
    <source>
        <dbReference type="SAM" id="MobiDB-lite"/>
    </source>
</evidence>
<feature type="compositionally biased region" description="Polar residues" evidence="9">
    <location>
        <begin position="68"/>
        <end position="100"/>
    </location>
</feature>
<evidence type="ECO:0000259" key="10">
    <source>
        <dbReference type="PROSITE" id="PS50071"/>
    </source>
</evidence>
<name>A0ABM3N0D7_GALME</name>
<feature type="region of interest" description="Disordered" evidence="9">
    <location>
        <begin position="1"/>
        <end position="121"/>
    </location>
</feature>
<dbReference type="Proteomes" id="UP001652740">
    <property type="component" value="Unplaced"/>
</dbReference>
<reference evidence="12" key="1">
    <citation type="submission" date="2025-08" db="UniProtKB">
        <authorList>
            <consortium name="RefSeq"/>
        </authorList>
    </citation>
    <scope>IDENTIFICATION</scope>
    <source>
        <tissue evidence="12">Whole larvae</tissue>
    </source>
</reference>
<keyword evidence="2" id="KW-0217">Developmental protein</keyword>
<dbReference type="InterPro" id="IPR001356">
    <property type="entry name" value="HD"/>
</dbReference>
<dbReference type="InterPro" id="IPR017970">
    <property type="entry name" value="Homeobox_CS"/>
</dbReference>
<feature type="compositionally biased region" description="Polar residues" evidence="9">
    <location>
        <begin position="1"/>
        <end position="10"/>
    </location>
</feature>
<keyword evidence="4 6" id="KW-0371">Homeobox</keyword>
<dbReference type="InterPro" id="IPR019549">
    <property type="entry name" value="Homeobox-engrailed_C-terminal"/>
</dbReference>
<dbReference type="InterPro" id="IPR000747">
    <property type="entry name" value="HD_engrailed"/>
</dbReference>
<feature type="DNA-binding region" description="Homeobox" evidence="6">
    <location>
        <begin position="416"/>
        <end position="475"/>
    </location>
</feature>
<gene>
    <name evidence="12" type="primary">LOC113516321</name>
</gene>
<feature type="compositionally biased region" description="Basic and acidic residues" evidence="9">
    <location>
        <begin position="37"/>
        <end position="49"/>
    </location>
</feature>
<dbReference type="PRINTS" id="PR00031">
    <property type="entry name" value="HTHREPRESSR"/>
</dbReference>
<dbReference type="PANTHER" id="PTHR24341">
    <property type="entry name" value="HOMEOBOX PROTEIN ENGRAILED"/>
    <property type="match status" value="1"/>
</dbReference>
<protein>
    <recommendedName>
        <fullName evidence="8">Homeobox protein engrailed-like</fullName>
    </recommendedName>
</protein>
<evidence type="ECO:0000256" key="1">
    <source>
        <dbReference type="ARBA" id="ARBA00004123"/>
    </source>
</evidence>
<proteinExistence type="inferred from homology"/>
<evidence type="ECO:0000313" key="11">
    <source>
        <dbReference type="Proteomes" id="UP001652740"/>
    </source>
</evidence>
<dbReference type="InterPro" id="IPR009057">
    <property type="entry name" value="Homeodomain-like_sf"/>
</dbReference>
<dbReference type="PROSITE" id="PS00027">
    <property type="entry name" value="HOMEOBOX_1"/>
    <property type="match status" value="1"/>
</dbReference>
<feature type="region of interest" description="Disordered" evidence="9">
    <location>
        <begin position="300"/>
        <end position="364"/>
    </location>
</feature>
<evidence type="ECO:0000256" key="5">
    <source>
        <dbReference type="ARBA" id="ARBA00023242"/>
    </source>
</evidence>